<gene>
    <name evidence="1" type="ORF">CCAM_LOCUS11111</name>
</gene>
<dbReference type="Proteomes" id="UP000595140">
    <property type="component" value="Unassembled WGS sequence"/>
</dbReference>
<organism evidence="1 2">
    <name type="scientific">Cuscuta campestris</name>
    <dbReference type="NCBI Taxonomy" id="132261"/>
    <lineage>
        <taxon>Eukaryota</taxon>
        <taxon>Viridiplantae</taxon>
        <taxon>Streptophyta</taxon>
        <taxon>Embryophyta</taxon>
        <taxon>Tracheophyta</taxon>
        <taxon>Spermatophyta</taxon>
        <taxon>Magnoliopsida</taxon>
        <taxon>eudicotyledons</taxon>
        <taxon>Gunneridae</taxon>
        <taxon>Pentapetalae</taxon>
        <taxon>asterids</taxon>
        <taxon>lamiids</taxon>
        <taxon>Solanales</taxon>
        <taxon>Convolvulaceae</taxon>
        <taxon>Cuscuteae</taxon>
        <taxon>Cuscuta</taxon>
        <taxon>Cuscuta subgen. Grammica</taxon>
        <taxon>Cuscuta sect. Cleistogrammica</taxon>
    </lineage>
</organism>
<sequence length="76" mass="7905">MPTKPRELTGGSSSQVKLGISSSINCNLSSVGLRRCCSIGPLPLVAARVTGMSVDLSCSPTGNAAPKLPNYWIEDN</sequence>
<dbReference type="EMBL" id="OOIL02000779">
    <property type="protein sequence ID" value="VFQ69335.1"/>
    <property type="molecule type" value="Genomic_DNA"/>
</dbReference>
<evidence type="ECO:0000313" key="2">
    <source>
        <dbReference type="Proteomes" id="UP000595140"/>
    </source>
</evidence>
<protein>
    <submittedName>
        <fullName evidence="1">Uncharacterized protein</fullName>
    </submittedName>
</protein>
<reference evidence="1 2" key="1">
    <citation type="submission" date="2018-04" db="EMBL/GenBank/DDBJ databases">
        <authorList>
            <person name="Vogel A."/>
        </authorList>
    </citation>
    <scope>NUCLEOTIDE SEQUENCE [LARGE SCALE GENOMIC DNA]</scope>
</reference>
<evidence type="ECO:0000313" key="1">
    <source>
        <dbReference type="EMBL" id="VFQ69335.1"/>
    </source>
</evidence>
<keyword evidence="2" id="KW-1185">Reference proteome</keyword>
<name>A0A484KXC4_9ASTE</name>
<dbReference type="AlphaFoldDB" id="A0A484KXC4"/>
<accession>A0A484KXC4</accession>
<proteinExistence type="predicted"/>